<dbReference type="Gene3D" id="3.40.630.30">
    <property type="match status" value="1"/>
</dbReference>
<dbReference type="InterPro" id="IPR016181">
    <property type="entry name" value="Acyl_CoA_acyltransferase"/>
</dbReference>
<evidence type="ECO:0000259" key="1">
    <source>
        <dbReference type="PROSITE" id="PS51186"/>
    </source>
</evidence>
<dbReference type="Proteomes" id="UP001500220">
    <property type="component" value="Unassembled WGS sequence"/>
</dbReference>
<reference evidence="2" key="5">
    <citation type="submission" date="2023-12" db="EMBL/GenBank/DDBJ databases">
        <authorList>
            <person name="Sun Q."/>
            <person name="Inoue M."/>
        </authorList>
    </citation>
    <scope>NUCLEOTIDE SEQUENCE</scope>
    <source>
        <strain evidence="2">JCM 10664</strain>
    </source>
</reference>
<dbReference type="GO" id="GO:0016747">
    <property type="term" value="F:acyltransferase activity, transferring groups other than amino-acyl groups"/>
    <property type="evidence" value="ECO:0007669"/>
    <property type="project" value="InterPro"/>
</dbReference>
<dbReference type="PROSITE" id="PS51186">
    <property type="entry name" value="GNAT"/>
    <property type="match status" value="1"/>
</dbReference>
<comment type="caution">
    <text evidence="3">The sequence shown here is derived from an EMBL/GenBank/DDBJ whole genome shotgun (WGS) entry which is preliminary data.</text>
</comment>
<gene>
    <name evidence="2" type="ORF">GCM10009545_43580</name>
    <name evidence="3" type="ORF">GCM10011581_24160</name>
</gene>
<reference evidence="3 4" key="2">
    <citation type="journal article" date="2014" name="Int. J. Syst. Evol. Microbiol.">
        <title>Complete genome sequence of Corynebacterium casei LMG S-19264T (=DSM 44701T), isolated from a smear-ripened cheese.</title>
        <authorList>
            <consortium name="US DOE Joint Genome Institute (JGI-PGF)"/>
            <person name="Walter F."/>
            <person name="Albersmeier A."/>
            <person name="Kalinowski J."/>
            <person name="Ruckert C."/>
        </authorList>
    </citation>
    <scope>NUCLEOTIDE SEQUENCE [LARGE SCALE GENOMIC DNA]</scope>
    <source>
        <strain evidence="3 4">CGMCC 4.7206</strain>
    </source>
</reference>
<dbReference type="PANTHER" id="PTHR42791:SF1">
    <property type="entry name" value="N-ACETYLTRANSFERASE DOMAIN-CONTAINING PROTEIN"/>
    <property type="match status" value="1"/>
</dbReference>
<evidence type="ECO:0000313" key="2">
    <source>
        <dbReference type="EMBL" id="GAA0536168.1"/>
    </source>
</evidence>
<dbReference type="Pfam" id="PF00583">
    <property type="entry name" value="Acetyltransf_1"/>
    <property type="match status" value="1"/>
</dbReference>
<name>A0A917JWN2_9PSEU</name>
<reference evidence="2" key="1">
    <citation type="journal article" date="2014" name="Int. J. Syst. Evol. Microbiol.">
        <title>Complete genome of a new Firmicutes species belonging to the dominant human colonic microbiota ('Ruminococcus bicirculans') reveals two chromosomes and a selective capacity to utilize plant glucans.</title>
        <authorList>
            <consortium name="NISC Comparative Sequencing Program"/>
            <person name="Wegmann U."/>
            <person name="Louis P."/>
            <person name="Goesmann A."/>
            <person name="Henrissat B."/>
            <person name="Duncan S.H."/>
            <person name="Flint H.J."/>
        </authorList>
    </citation>
    <scope>NUCLEOTIDE SEQUENCE</scope>
    <source>
        <strain evidence="2">JCM 10664</strain>
    </source>
</reference>
<dbReference type="EMBL" id="BAAAHC010000019">
    <property type="protein sequence ID" value="GAA0536168.1"/>
    <property type="molecule type" value="Genomic_DNA"/>
</dbReference>
<evidence type="ECO:0000313" key="3">
    <source>
        <dbReference type="EMBL" id="GGI86216.1"/>
    </source>
</evidence>
<evidence type="ECO:0000313" key="4">
    <source>
        <dbReference type="Proteomes" id="UP000597989"/>
    </source>
</evidence>
<feature type="domain" description="N-acetyltransferase" evidence="1">
    <location>
        <begin position="36"/>
        <end position="191"/>
    </location>
</feature>
<sequence length="192" mass="21908">MSTEDGMDPRARTLVRAFGDDAFARWLLPDREHRHRVYREWFTMVLAHTERVGDVISTPDAQAVQVWLPCERELPSMLAEDDMQRLLDLAGPRAQWFRIFGELSARCHPREPHQYLALIGVDPAVQGTGVGTRALGEVLRRWDAAGTAAYLEASSTRSRRLYLRLGFQDRGAPIELPNDGPDLYPMWRPPQD</sequence>
<reference evidence="5" key="3">
    <citation type="journal article" date="2019" name="Int. J. Syst. Evol. Microbiol.">
        <title>The Global Catalogue of Microorganisms (GCM) 10K type strain sequencing project: providing services to taxonomists for standard genome sequencing and annotation.</title>
        <authorList>
            <consortium name="The Broad Institute Genomics Platform"/>
            <consortium name="The Broad Institute Genome Sequencing Center for Infectious Disease"/>
            <person name="Wu L."/>
            <person name="Ma J."/>
        </authorList>
    </citation>
    <scope>NUCLEOTIDE SEQUENCE [LARGE SCALE GENOMIC DNA]</scope>
    <source>
        <strain evidence="5">JCM 10664</strain>
    </source>
</reference>
<dbReference type="InterPro" id="IPR000182">
    <property type="entry name" value="GNAT_dom"/>
</dbReference>
<proteinExistence type="predicted"/>
<dbReference type="Proteomes" id="UP000597989">
    <property type="component" value="Unassembled WGS sequence"/>
</dbReference>
<dbReference type="EMBL" id="BMMT01000007">
    <property type="protein sequence ID" value="GGI86216.1"/>
    <property type="molecule type" value="Genomic_DNA"/>
</dbReference>
<dbReference type="RefSeq" id="WP_188987424.1">
    <property type="nucleotide sequence ID" value="NZ_BAAAHC010000019.1"/>
</dbReference>
<reference evidence="3" key="4">
    <citation type="submission" date="2020-09" db="EMBL/GenBank/DDBJ databases">
        <authorList>
            <person name="Sun Q."/>
            <person name="Zhou Y."/>
        </authorList>
    </citation>
    <scope>NUCLEOTIDE SEQUENCE</scope>
    <source>
        <strain evidence="3">CGMCC 4.7206</strain>
    </source>
</reference>
<accession>A0A917JWN2</accession>
<evidence type="ECO:0000313" key="5">
    <source>
        <dbReference type="Proteomes" id="UP001500220"/>
    </source>
</evidence>
<dbReference type="SUPFAM" id="SSF55729">
    <property type="entry name" value="Acyl-CoA N-acyltransferases (Nat)"/>
    <property type="match status" value="1"/>
</dbReference>
<protein>
    <submittedName>
        <fullName evidence="2 3">N-acetyltransferase</fullName>
    </submittedName>
</protein>
<dbReference type="InterPro" id="IPR052523">
    <property type="entry name" value="Trichothecene_AcTrans"/>
</dbReference>
<keyword evidence="5" id="KW-1185">Reference proteome</keyword>
<organism evidence="3 4">
    <name type="scientific">Saccharopolyspora thermophila</name>
    <dbReference type="NCBI Taxonomy" id="89367"/>
    <lineage>
        <taxon>Bacteria</taxon>
        <taxon>Bacillati</taxon>
        <taxon>Actinomycetota</taxon>
        <taxon>Actinomycetes</taxon>
        <taxon>Pseudonocardiales</taxon>
        <taxon>Pseudonocardiaceae</taxon>
        <taxon>Saccharopolyspora</taxon>
    </lineage>
</organism>
<dbReference type="AlphaFoldDB" id="A0A917JWN2"/>
<dbReference type="PANTHER" id="PTHR42791">
    <property type="entry name" value="GNAT FAMILY ACETYLTRANSFERASE"/>
    <property type="match status" value="1"/>
</dbReference>